<proteinExistence type="predicted"/>
<evidence type="ECO:0000313" key="2">
    <source>
        <dbReference type="Proteomes" id="UP000015105"/>
    </source>
</evidence>
<reference evidence="1" key="4">
    <citation type="submission" date="2019-03" db="UniProtKB">
        <authorList>
            <consortium name="EnsemblPlants"/>
        </authorList>
    </citation>
    <scope>IDENTIFICATION</scope>
</reference>
<reference evidence="1" key="5">
    <citation type="journal article" date="2021" name="G3 (Bethesda)">
        <title>Aegilops tauschii genome assembly Aet v5.0 features greater sequence contiguity and improved annotation.</title>
        <authorList>
            <person name="Wang L."/>
            <person name="Zhu T."/>
            <person name="Rodriguez J.C."/>
            <person name="Deal K.R."/>
            <person name="Dubcovsky J."/>
            <person name="McGuire P.E."/>
            <person name="Lux T."/>
            <person name="Spannagl M."/>
            <person name="Mayer K.F.X."/>
            <person name="Baldrich P."/>
            <person name="Meyers B.C."/>
            <person name="Huo N."/>
            <person name="Gu Y.Q."/>
            <person name="Zhou H."/>
            <person name="Devos K.M."/>
            <person name="Bennetzen J.L."/>
            <person name="Unver T."/>
            <person name="Budak H."/>
            <person name="Gulick P.J."/>
            <person name="Galiba G."/>
            <person name="Kalapos B."/>
            <person name="Nelson D.R."/>
            <person name="Li P."/>
            <person name="You F.M."/>
            <person name="Luo M.C."/>
            <person name="Dvorak J."/>
        </authorList>
    </citation>
    <scope>NUCLEOTIDE SEQUENCE [LARGE SCALE GENOMIC DNA]</scope>
    <source>
        <strain evidence="1">cv. AL8/78</strain>
    </source>
</reference>
<organism evidence="1 2">
    <name type="scientific">Aegilops tauschii subsp. strangulata</name>
    <name type="common">Goatgrass</name>
    <dbReference type="NCBI Taxonomy" id="200361"/>
    <lineage>
        <taxon>Eukaryota</taxon>
        <taxon>Viridiplantae</taxon>
        <taxon>Streptophyta</taxon>
        <taxon>Embryophyta</taxon>
        <taxon>Tracheophyta</taxon>
        <taxon>Spermatophyta</taxon>
        <taxon>Magnoliopsida</taxon>
        <taxon>Liliopsida</taxon>
        <taxon>Poales</taxon>
        <taxon>Poaceae</taxon>
        <taxon>BOP clade</taxon>
        <taxon>Pooideae</taxon>
        <taxon>Triticodae</taxon>
        <taxon>Triticeae</taxon>
        <taxon>Triticinae</taxon>
        <taxon>Aegilops</taxon>
    </lineage>
</organism>
<dbReference type="AlphaFoldDB" id="A0A453NJU9"/>
<evidence type="ECO:0000313" key="1">
    <source>
        <dbReference type="EnsemblPlants" id="AET6Gv20389000.5"/>
    </source>
</evidence>
<reference evidence="1" key="3">
    <citation type="journal article" date="2017" name="Nature">
        <title>Genome sequence of the progenitor of the wheat D genome Aegilops tauschii.</title>
        <authorList>
            <person name="Luo M.C."/>
            <person name="Gu Y.Q."/>
            <person name="Puiu D."/>
            <person name="Wang H."/>
            <person name="Twardziok S.O."/>
            <person name="Deal K.R."/>
            <person name="Huo N."/>
            <person name="Zhu T."/>
            <person name="Wang L."/>
            <person name="Wang Y."/>
            <person name="McGuire P.E."/>
            <person name="Liu S."/>
            <person name="Long H."/>
            <person name="Ramasamy R.K."/>
            <person name="Rodriguez J.C."/>
            <person name="Van S.L."/>
            <person name="Yuan L."/>
            <person name="Wang Z."/>
            <person name="Xia Z."/>
            <person name="Xiao L."/>
            <person name="Anderson O.D."/>
            <person name="Ouyang S."/>
            <person name="Liang Y."/>
            <person name="Zimin A.V."/>
            <person name="Pertea G."/>
            <person name="Qi P."/>
            <person name="Bennetzen J.L."/>
            <person name="Dai X."/>
            <person name="Dawson M.W."/>
            <person name="Muller H.G."/>
            <person name="Kugler K."/>
            <person name="Rivarola-Duarte L."/>
            <person name="Spannagl M."/>
            <person name="Mayer K.F.X."/>
            <person name="Lu F.H."/>
            <person name="Bevan M.W."/>
            <person name="Leroy P."/>
            <person name="Li P."/>
            <person name="You F.M."/>
            <person name="Sun Q."/>
            <person name="Liu Z."/>
            <person name="Lyons E."/>
            <person name="Wicker T."/>
            <person name="Salzberg S.L."/>
            <person name="Devos K.M."/>
            <person name="Dvorak J."/>
        </authorList>
    </citation>
    <scope>NUCLEOTIDE SEQUENCE [LARGE SCALE GENOMIC DNA]</scope>
    <source>
        <strain evidence="1">cv. AL8/78</strain>
    </source>
</reference>
<protein>
    <submittedName>
        <fullName evidence="1">Uncharacterized protein</fullName>
    </submittedName>
</protein>
<name>A0A453NJU9_AEGTS</name>
<sequence length="47" mass="5156">KNNALGLQAAVDRNCCIMHGLIVAVEPFQSDCTGSRRIRCTLILIIK</sequence>
<accession>A0A453NJU9</accession>
<reference evidence="2" key="2">
    <citation type="journal article" date="2017" name="Nat. Plants">
        <title>The Aegilops tauschii genome reveals multiple impacts of transposons.</title>
        <authorList>
            <person name="Zhao G."/>
            <person name="Zou C."/>
            <person name="Li K."/>
            <person name="Wang K."/>
            <person name="Li T."/>
            <person name="Gao L."/>
            <person name="Zhang X."/>
            <person name="Wang H."/>
            <person name="Yang Z."/>
            <person name="Liu X."/>
            <person name="Jiang W."/>
            <person name="Mao L."/>
            <person name="Kong X."/>
            <person name="Jiao Y."/>
            <person name="Jia J."/>
        </authorList>
    </citation>
    <scope>NUCLEOTIDE SEQUENCE [LARGE SCALE GENOMIC DNA]</scope>
    <source>
        <strain evidence="2">cv. AL8/78</strain>
    </source>
</reference>
<dbReference type="EnsemblPlants" id="AET6Gv20389000.5">
    <property type="protein sequence ID" value="AET6Gv20389000.5"/>
    <property type="gene ID" value="AET6Gv20389000"/>
</dbReference>
<keyword evidence="2" id="KW-1185">Reference proteome</keyword>
<dbReference type="Proteomes" id="UP000015105">
    <property type="component" value="Chromosome 6D"/>
</dbReference>
<reference evidence="2" key="1">
    <citation type="journal article" date="2014" name="Science">
        <title>Ancient hybridizations among the ancestral genomes of bread wheat.</title>
        <authorList>
            <consortium name="International Wheat Genome Sequencing Consortium,"/>
            <person name="Marcussen T."/>
            <person name="Sandve S.R."/>
            <person name="Heier L."/>
            <person name="Spannagl M."/>
            <person name="Pfeifer M."/>
            <person name="Jakobsen K.S."/>
            <person name="Wulff B.B."/>
            <person name="Steuernagel B."/>
            <person name="Mayer K.F."/>
            <person name="Olsen O.A."/>
        </authorList>
    </citation>
    <scope>NUCLEOTIDE SEQUENCE [LARGE SCALE GENOMIC DNA]</scope>
    <source>
        <strain evidence="2">cv. AL8/78</strain>
    </source>
</reference>
<dbReference type="Gramene" id="AET6Gv20389000.5">
    <property type="protein sequence ID" value="AET6Gv20389000.5"/>
    <property type="gene ID" value="AET6Gv20389000"/>
</dbReference>